<evidence type="ECO:0000313" key="1">
    <source>
        <dbReference type="EMBL" id="KAH7660050.1"/>
    </source>
</evidence>
<evidence type="ECO:0000313" key="2">
    <source>
        <dbReference type="Proteomes" id="UP000827976"/>
    </source>
</evidence>
<organism evidence="1 2">
    <name type="scientific">Dioscorea alata</name>
    <name type="common">Purple yam</name>
    <dbReference type="NCBI Taxonomy" id="55571"/>
    <lineage>
        <taxon>Eukaryota</taxon>
        <taxon>Viridiplantae</taxon>
        <taxon>Streptophyta</taxon>
        <taxon>Embryophyta</taxon>
        <taxon>Tracheophyta</taxon>
        <taxon>Spermatophyta</taxon>
        <taxon>Magnoliopsida</taxon>
        <taxon>Liliopsida</taxon>
        <taxon>Dioscoreales</taxon>
        <taxon>Dioscoreaceae</taxon>
        <taxon>Dioscorea</taxon>
    </lineage>
</organism>
<reference evidence="2" key="1">
    <citation type="journal article" date="2022" name="Nat. Commun.">
        <title>Chromosome evolution and the genetic basis of agronomically important traits in greater yam.</title>
        <authorList>
            <person name="Bredeson J.V."/>
            <person name="Lyons J.B."/>
            <person name="Oniyinde I.O."/>
            <person name="Okereke N.R."/>
            <person name="Kolade O."/>
            <person name="Nnabue I."/>
            <person name="Nwadili C.O."/>
            <person name="Hribova E."/>
            <person name="Parker M."/>
            <person name="Nwogha J."/>
            <person name="Shu S."/>
            <person name="Carlson J."/>
            <person name="Kariba R."/>
            <person name="Muthemba S."/>
            <person name="Knop K."/>
            <person name="Barton G.J."/>
            <person name="Sherwood A.V."/>
            <person name="Lopez-Montes A."/>
            <person name="Asiedu R."/>
            <person name="Jamnadass R."/>
            <person name="Muchugi A."/>
            <person name="Goodstein D."/>
            <person name="Egesi C.N."/>
            <person name="Featherston J."/>
            <person name="Asfaw A."/>
            <person name="Simpson G.G."/>
            <person name="Dolezel J."/>
            <person name="Hendre P.S."/>
            <person name="Van Deynze A."/>
            <person name="Kumar P.L."/>
            <person name="Obidiegwu J.E."/>
            <person name="Bhattacharjee R."/>
            <person name="Rokhsar D.S."/>
        </authorList>
    </citation>
    <scope>NUCLEOTIDE SEQUENCE [LARGE SCALE GENOMIC DNA]</scope>
    <source>
        <strain evidence="2">cv. TDa95/00328</strain>
    </source>
</reference>
<keyword evidence="2" id="KW-1185">Reference proteome</keyword>
<dbReference type="Proteomes" id="UP000827976">
    <property type="component" value="Chromosome 16"/>
</dbReference>
<proteinExistence type="predicted"/>
<dbReference type="EMBL" id="CM037026">
    <property type="protein sequence ID" value="KAH7660050.1"/>
    <property type="molecule type" value="Genomic_DNA"/>
</dbReference>
<accession>A0ACB7UIE1</accession>
<name>A0ACB7UIE1_DIOAL</name>
<sequence length="1060" mass="120291">MAMIVDAFAGKLVERLANIIEEKAIMVLGVKDDLQRLRRRMERMARVLKDAERRRIQDEAVKGWVDELKDLMYDADDIIDLCMIQGTGLLLQDHDHHSQLAESSATASTRVRCSNFPLFSCVRSVPFRYEIADKIKSLNDRLTEISEDKDKFHFITSSKSSDDAYVMNEASYRQSSFLPESDIVGWDIIDATNSLVELLVSQHQQKCRLFAIVGMGGIGKTTLAQLIYNDAKMNDDFVLHSWICVSKFYTSRTDLLKELIRNVGGTCAEATTTAELQKILCDVLHGKSLFLVLDDVWDTDVWIDLIKNPTERTTTKCRVVVTTRDRNTAIKMGAIHIHNVNKLPLNFGWELLCKKVFTNNEEGEIQRMKDIGMQIVDKCDGLPIAIKAIAGVLITKDQNKREWQNVLNSNAWTITGLPNELQGALYLSYEALPSALKHCFLYCSLSSPDRVFYDEDLVCEWIAEGFIEPNGDAPMEDVAKSYYMDLIRRSFLQPDPAYVDMSRCTIHDLLRALGIFLIGGESLSGDPQASQSNDSMIKLRRLTISNKRESVSIPHHECLRYLQLCTPRSLDTQMIGSFKQLRLLILNGAGIENIPDNVGDLVHLRLLDLEHTRISKLPDSVGNLINLQFLLLNDCKSLHILPRCITRLGNLRSLKLEDTPVNYVPKGIGKLEHLNHVTGFIVEDADGDNGEGCKMEDLQMLKNLMHLKIDKLEKASKSTAVLLNKPRLKTVALRCTPNIGGCNQQKTDRIVQVFDELCPPPCLDCLQIGNFFGEKYPQWMSSNSISKALPELTSLELIHCSNCPQLPQLGQLPQLKYLKIQWATSVILIGCEFLGNGKLAAGAFPKLEYLMLWDMTNWEQWSLVSGEEDQEIESSKLIHFPHLQKISIGGCPKLKALPRGLNHVQKLQIVGAHSLSRIFDLPALRELEVRDCPMLDCVEKLESLQSFKIIDKGNHSLPNWLISFLQQLEKHHINRFHLRLWCTAQALKGCLKGRPDWCSLQHVPLLEAYAENESMYLKYTKEPFSYQTNLEEDTTGMYMTHEISPLYFVTCKCLYCLREL</sequence>
<gene>
    <name evidence="1" type="ORF">IHE45_16G072900</name>
</gene>
<keyword evidence="1" id="KW-0378">Hydrolase</keyword>
<comment type="caution">
    <text evidence="1">The sequence shown here is derived from an EMBL/GenBank/DDBJ whole genome shotgun (WGS) entry which is preliminary data.</text>
</comment>
<protein>
    <submittedName>
        <fullName evidence="1">P-loop containing nucleoside triphosphate hydrolase protein</fullName>
    </submittedName>
</protein>